<accession>A0ABN2JY47</accession>
<keyword evidence="3" id="KW-0812">Transmembrane</keyword>
<keyword evidence="5" id="KW-1185">Reference proteome</keyword>
<sequence>MTSIRSRIGSVVRARFTPYVLAAVLAIVGAYGLWQANELRSTPAADNLAVVDASLTAEVQSFVTQGLTQVLTYNWADPDTTTAAADQVLAGDARSEYDTLFADLQEKAPGQQLTLTASVQSVAVKEMTEDSAVVLVFLDQTSQRASDQQASISAAQLSVTAEKSGGTWTITELRIL</sequence>
<evidence type="ECO:0000313" key="5">
    <source>
        <dbReference type="Proteomes" id="UP001501057"/>
    </source>
</evidence>
<name>A0ABN2JY47_9ACTN</name>
<evidence type="ECO:0000256" key="3">
    <source>
        <dbReference type="SAM" id="Phobius"/>
    </source>
</evidence>
<evidence type="ECO:0000256" key="1">
    <source>
        <dbReference type="ARBA" id="ARBA00004370"/>
    </source>
</evidence>
<protein>
    <recommendedName>
        <fullName evidence="6">Mce-associated membrane protein</fullName>
    </recommendedName>
</protein>
<organism evidence="4 5">
    <name type="scientific">Aeromicrobium alkaliterrae</name>
    <dbReference type="NCBI Taxonomy" id="302168"/>
    <lineage>
        <taxon>Bacteria</taxon>
        <taxon>Bacillati</taxon>
        <taxon>Actinomycetota</taxon>
        <taxon>Actinomycetes</taxon>
        <taxon>Propionibacteriales</taxon>
        <taxon>Nocardioidaceae</taxon>
        <taxon>Aeromicrobium</taxon>
    </lineage>
</organism>
<keyword evidence="2 3" id="KW-0472">Membrane</keyword>
<comment type="caution">
    <text evidence="4">The sequence shown here is derived from an EMBL/GenBank/DDBJ whole genome shotgun (WGS) entry which is preliminary data.</text>
</comment>
<proteinExistence type="predicted"/>
<dbReference type="Proteomes" id="UP001501057">
    <property type="component" value="Unassembled WGS sequence"/>
</dbReference>
<evidence type="ECO:0008006" key="6">
    <source>
        <dbReference type="Google" id="ProtNLM"/>
    </source>
</evidence>
<reference evidence="4 5" key="1">
    <citation type="journal article" date="2019" name="Int. J. Syst. Evol. Microbiol.">
        <title>The Global Catalogue of Microorganisms (GCM) 10K type strain sequencing project: providing services to taxonomists for standard genome sequencing and annotation.</title>
        <authorList>
            <consortium name="The Broad Institute Genomics Platform"/>
            <consortium name="The Broad Institute Genome Sequencing Center for Infectious Disease"/>
            <person name="Wu L."/>
            <person name="Ma J."/>
        </authorList>
    </citation>
    <scope>NUCLEOTIDE SEQUENCE [LARGE SCALE GENOMIC DNA]</scope>
    <source>
        <strain evidence="4 5">JCM 13518</strain>
    </source>
</reference>
<dbReference type="EMBL" id="BAAAME010000004">
    <property type="protein sequence ID" value="GAA1743311.1"/>
    <property type="molecule type" value="Genomic_DNA"/>
</dbReference>
<dbReference type="RefSeq" id="WP_344201906.1">
    <property type="nucleotide sequence ID" value="NZ_BAAAME010000004.1"/>
</dbReference>
<keyword evidence="3" id="KW-1133">Transmembrane helix</keyword>
<evidence type="ECO:0000313" key="4">
    <source>
        <dbReference type="EMBL" id="GAA1743311.1"/>
    </source>
</evidence>
<dbReference type="PANTHER" id="PTHR37042">
    <property type="entry name" value="OUTER MEMBRANE PROTEIN RV1973"/>
    <property type="match status" value="1"/>
</dbReference>
<comment type="subcellular location">
    <subcellularLocation>
        <location evidence="1">Membrane</location>
    </subcellularLocation>
</comment>
<feature type="transmembrane region" description="Helical" evidence="3">
    <location>
        <begin position="12"/>
        <end position="34"/>
    </location>
</feature>
<dbReference type="PANTHER" id="PTHR37042:SF4">
    <property type="entry name" value="OUTER MEMBRANE PROTEIN RV1973"/>
    <property type="match status" value="1"/>
</dbReference>
<gene>
    <name evidence="4" type="ORF">GCM10009710_24220</name>
</gene>
<evidence type="ECO:0000256" key="2">
    <source>
        <dbReference type="ARBA" id="ARBA00023136"/>
    </source>
</evidence>